<dbReference type="OMA" id="GVHQNVQ"/>
<feature type="domain" description="CS" evidence="2">
    <location>
        <begin position="77"/>
        <end position="170"/>
    </location>
</feature>
<dbReference type="WBParaSite" id="TCLT_0000198301-mRNA-1">
    <property type="protein sequence ID" value="TCLT_0000198301-mRNA-1"/>
    <property type="gene ID" value="TCLT_0000198301"/>
</dbReference>
<dbReference type="PROSITE" id="PS51203">
    <property type="entry name" value="CS"/>
    <property type="match status" value="1"/>
</dbReference>
<dbReference type="OrthoDB" id="164025at2759"/>
<accession>A0A0N5CP51</accession>
<dbReference type="InterPro" id="IPR037893">
    <property type="entry name" value="CS_CacyBP"/>
</dbReference>
<evidence type="ECO:0000313" key="5">
    <source>
        <dbReference type="WBParaSite" id="TCLT_0000198301-mRNA-1"/>
    </source>
</evidence>
<sequence>MEERGELRRDLHELQNLRSIASRQYVKSILDEKITDIERKKLQKFSFQIEQSAGDAKNSTDMVINQKKNDAVPLPTIKVTNYAWDQSEKYVKLYVTISNVHTVPQDRIAVTFAENEVEILVRDVDSANYLLTIKGLLQNIIPSSSTFKQKNDLLLVMMKKEKKENWKYLTKAEHQSKEKRPADMYIKFSYCFSTPKFDQKSDPQESLMTLMKQLYEDGDDEMKRTIRKAWHESQTKRSEEMGLNA</sequence>
<dbReference type="AlphaFoldDB" id="A0A0N5CP51"/>
<keyword evidence="4" id="KW-1185">Reference proteome</keyword>
<dbReference type="CDD" id="cd06468">
    <property type="entry name" value="p23_CacyBP"/>
    <property type="match status" value="1"/>
</dbReference>
<dbReference type="GO" id="GO:0005634">
    <property type="term" value="C:nucleus"/>
    <property type="evidence" value="ECO:0007669"/>
    <property type="project" value="TreeGrafter"/>
</dbReference>
<dbReference type="InterPro" id="IPR007699">
    <property type="entry name" value="SGS_dom"/>
</dbReference>
<proteinExistence type="predicted"/>
<evidence type="ECO:0000259" key="1">
    <source>
        <dbReference type="PROSITE" id="PS51048"/>
    </source>
</evidence>
<gene>
    <name evidence="3" type="ORF">TCLT_LOCUS1984</name>
</gene>
<dbReference type="FunFam" id="2.60.40.790:FF:000040">
    <property type="entry name" value="Calcyclin binding protein"/>
    <property type="match status" value="1"/>
</dbReference>
<dbReference type="Proteomes" id="UP000276776">
    <property type="component" value="Unassembled WGS sequence"/>
</dbReference>
<dbReference type="Gene3D" id="2.60.40.790">
    <property type="match status" value="1"/>
</dbReference>
<dbReference type="GO" id="GO:0031625">
    <property type="term" value="F:ubiquitin protein ligase binding"/>
    <property type="evidence" value="ECO:0007669"/>
    <property type="project" value="InterPro"/>
</dbReference>
<evidence type="ECO:0000313" key="4">
    <source>
        <dbReference type="Proteomes" id="UP000276776"/>
    </source>
</evidence>
<dbReference type="PANTHER" id="PTHR13164:SF3">
    <property type="entry name" value="CALCYCLIN-BINDING PROTEIN"/>
    <property type="match status" value="1"/>
</dbReference>
<dbReference type="GO" id="GO:0015631">
    <property type="term" value="F:tubulin binding"/>
    <property type="evidence" value="ECO:0007669"/>
    <property type="project" value="InterPro"/>
</dbReference>
<dbReference type="InterPro" id="IPR052289">
    <property type="entry name" value="Calcyclin-binding_UBL-bridge"/>
</dbReference>
<name>A0A0N5CP51_THECL</name>
<dbReference type="GO" id="GO:0007507">
    <property type="term" value="P:heart development"/>
    <property type="evidence" value="ECO:0007669"/>
    <property type="project" value="TreeGrafter"/>
</dbReference>
<dbReference type="GO" id="GO:0044548">
    <property type="term" value="F:S100 protein binding"/>
    <property type="evidence" value="ECO:0007669"/>
    <property type="project" value="InterPro"/>
</dbReference>
<evidence type="ECO:0000259" key="2">
    <source>
        <dbReference type="PROSITE" id="PS51203"/>
    </source>
</evidence>
<dbReference type="STRING" id="103827.A0A0N5CP51"/>
<dbReference type="PROSITE" id="PS51048">
    <property type="entry name" value="SGS"/>
    <property type="match status" value="1"/>
</dbReference>
<organism evidence="5">
    <name type="scientific">Thelazia callipaeda</name>
    <name type="common">Oriental eyeworm</name>
    <name type="synonym">Parasitic nematode</name>
    <dbReference type="NCBI Taxonomy" id="103827"/>
    <lineage>
        <taxon>Eukaryota</taxon>
        <taxon>Metazoa</taxon>
        <taxon>Ecdysozoa</taxon>
        <taxon>Nematoda</taxon>
        <taxon>Chromadorea</taxon>
        <taxon>Rhabditida</taxon>
        <taxon>Spirurina</taxon>
        <taxon>Spiruromorpha</taxon>
        <taxon>Thelazioidea</taxon>
        <taxon>Thelaziidae</taxon>
        <taxon>Thelazia</taxon>
    </lineage>
</organism>
<dbReference type="PANTHER" id="PTHR13164">
    <property type="entry name" value="CALICYLIN BINDING PROTEIN"/>
    <property type="match status" value="1"/>
</dbReference>
<dbReference type="InterPro" id="IPR008978">
    <property type="entry name" value="HSP20-like_chaperone"/>
</dbReference>
<reference evidence="5" key="1">
    <citation type="submission" date="2017-02" db="UniProtKB">
        <authorList>
            <consortium name="WormBaseParasite"/>
        </authorList>
    </citation>
    <scope>IDENTIFICATION</scope>
</reference>
<dbReference type="EMBL" id="UYYF01000327">
    <property type="protein sequence ID" value="VDM97708.1"/>
    <property type="molecule type" value="Genomic_DNA"/>
</dbReference>
<feature type="domain" description="SGS" evidence="1">
    <location>
        <begin position="155"/>
        <end position="245"/>
    </location>
</feature>
<dbReference type="InterPro" id="IPR007052">
    <property type="entry name" value="CS_dom"/>
</dbReference>
<dbReference type="Pfam" id="PF04969">
    <property type="entry name" value="CS"/>
    <property type="match status" value="1"/>
</dbReference>
<dbReference type="SUPFAM" id="SSF49764">
    <property type="entry name" value="HSP20-like chaperones"/>
    <property type="match status" value="1"/>
</dbReference>
<reference evidence="3 4" key="2">
    <citation type="submission" date="2018-11" db="EMBL/GenBank/DDBJ databases">
        <authorList>
            <consortium name="Pathogen Informatics"/>
        </authorList>
    </citation>
    <scope>NUCLEOTIDE SEQUENCE [LARGE SCALE GENOMIC DNA]</scope>
</reference>
<protein>
    <submittedName>
        <fullName evidence="5">Calcyclin-binding protein</fullName>
    </submittedName>
</protein>
<evidence type="ECO:0000313" key="3">
    <source>
        <dbReference type="EMBL" id="VDM97708.1"/>
    </source>
</evidence>